<name>A0A1I0RQL8_9FIRM</name>
<sequence length="106" mass="12423">MNELILKKYIPMTETTYYTLLALNEPRHGYAIMQFISELTQKRIQMGTGTLYTMLGRLVEDRLIKIVSQDSVKKVYHITEEGNELIKMEIDRLTHQLENGEQIYGK</sequence>
<dbReference type="OrthoDB" id="9814826at2"/>
<evidence type="ECO:0000259" key="1">
    <source>
        <dbReference type="Pfam" id="PF03551"/>
    </source>
</evidence>
<dbReference type="Pfam" id="PF03551">
    <property type="entry name" value="PadR"/>
    <property type="match status" value="1"/>
</dbReference>
<dbReference type="PANTHER" id="PTHR33169:SF13">
    <property type="entry name" value="PADR-FAMILY TRANSCRIPTIONAL REGULATOR"/>
    <property type="match status" value="1"/>
</dbReference>
<dbReference type="InterPro" id="IPR052509">
    <property type="entry name" value="Metal_resp_DNA-bind_regulator"/>
</dbReference>
<dbReference type="Proteomes" id="UP000199701">
    <property type="component" value="Unassembled WGS sequence"/>
</dbReference>
<dbReference type="SUPFAM" id="SSF46785">
    <property type="entry name" value="Winged helix' DNA-binding domain"/>
    <property type="match status" value="1"/>
</dbReference>
<dbReference type="Gene3D" id="1.10.10.10">
    <property type="entry name" value="Winged helix-like DNA-binding domain superfamily/Winged helix DNA-binding domain"/>
    <property type="match status" value="1"/>
</dbReference>
<dbReference type="InterPro" id="IPR036390">
    <property type="entry name" value="WH_DNA-bd_sf"/>
</dbReference>
<feature type="domain" description="Transcription regulator PadR N-terminal" evidence="1">
    <location>
        <begin position="24"/>
        <end position="86"/>
    </location>
</feature>
<dbReference type="EMBL" id="FOJI01000021">
    <property type="protein sequence ID" value="SEW43569.1"/>
    <property type="molecule type" value="Genomic_DNA"/>
</dbReference>
<evidence type="ECO:0000313" key="3">
    <source>
        <dbReference type="Proteomes" id="UP000199701"/>
    </source>
</evidence>
<dbReference type="AlphaFoldDB" id="A0A1I0RQL8"/>
<dbReference type="PANTHER" id="PTHR33169">
    <property type="entry name" value="PADR-FAMILY TRANSCRIPTIONAL REGULATOR"/>
    <property type="match status" value="1"/>
</dbReference>
<keyword evidence="3" id="KW-1185">Reference proteome</keyword>
<dbReference type="InterPro" id="IPR005149">
    <property type="entry name" value="Tscrpt_reg_PadR_N"/>
</dbReference>
<dbReference type="InterPro" id="IPR036388">
    <property type="entry name" value="WH-like_DNA-bd_sf"/>
</dbReference>
<evidence type="ECO:0000313" key="2">
    <source>
        <dbReference type="EMBL" id="SEW43569.1"/>
    </source>
</evidence>
<dbReference type="RefSeq" id="WP_092457386.1">
    <property type="nucleotide sequence ID" value="NZ_FOJI01000021.1"/>
</dbReference>
<gene>
    <name evidence="2" type="ORF">SAMN05421659_12122</name>
</gene>
<organism evidence="2 3">
    <name type="scientific">[Clostridium] fimetarium</name>
    <dbReference type="NCBI Taxonomy" id="99656"/>
    <lineage>
        <taxon>Bacteria</taxon>
        <taxon>Bacillati</taxon>
        <taxon>Bacillota</taxon>
        <taxon>Clostridia</taxon>
        <taxon>Lachnospirales</taxon>
        <taxon>Lachnospiraceae</taxon>
    </lineage>
</organism>
<proteinExistence type="predicted"/>
<accession>A0A1I0RQL8</accession>
<protein>
    <submittedName>
        <fullName evidence="2">Transcriptional regulator PadR-like family protein</fullName>
    </submittedName>
</protein>
<reference evidence="2 3" key="1">
    <citation type="submission" date="2016-10" db="EMBL/GenBank/DDBJ databases">
        <authorList>
            <person name="de Groot N.N."/>
        </authorList>
    </citation>
    <scope>NUCLEOTIDE SEQUENCE [LARGE SCALE GENOMIC DNA]</scope>
    <source>
        <strain evidence="2 3">DSM 9179</strain>
    </source>
</reference>
<dbReference type="STRING" id="99656.SAMN05421659_12122"/>